<dbReference type="HOGENOM" id="CLU_036838_2_1_5"/>
<dbReference type="InterPro" id="IPR001910">
    <property type="entry name" value="Inosine/uridine_hydrolase_dom"/>
</dbReference>
<dbReference type="AlphaFoldDB" id="W0AJF9"/>
<dbReference type="GO" id="GO:0006152">
    <property type="term" value="P:purine nucleoside catabolic process"/>
    <property type="evidence" value="ECO:0007669"/>
    <property type="project" value="TreeGrafter"/>
</dbReference>
<evidence type="ECO:0000313" key="5">
    <source>
        <dbReference type="Proteomes" id="UP000018851"/>
    </source>
</evidence>
<dbReference type="SUPFAM" id="SSF53590">
    <property type="entry name" value="Nucleoside hydrolase"/>
    <property type="match status" value="1"/>
</dbReference>
<evidence type="ECO:0000256" key="2">
    <source>
        <dbReference type="ARBA" id="ARBA00023295"/>
    </source>
</evidence>
<dbReference type="InterPro" id="IPR036452">
    <property type="entry name" value="Ribo_hydro-like"/>
</dbReference>
<dbReference type="PATRIC" id="fig|1123269.5.peg.4073"/>
<dbReference type="Gene3D" id="3.90.245.10">
    <property type="entry name" value="Ribonucleoside hydrolase-like"/>
    <property type="match status" value="1"/>
</dbReference>
<dbReference type="KEGG" id="ssan:NX02_20820"/>
<name>W0AJF9_9SPHN</name>
<dbReference type="Proteomes" id="UP000018851">
    <property type="component" value="Chromosome"/>
</dbReference>
<accession>W0AJF9</accession>
<dbReference type="GO" id="GO:0005829">
    <property type="term" value="C:cytosol"/>
    <property type="evidence" value="ECO:0007669"/>
    <property type="project" value="TreeGrafter"/>
</dbReference>
<keyword evidence="5" id="KW-1185">Reference proteome</keyword>
<evidence type="ECO:0000256" key="1">
    <source>
        <dbReference type="ARBA" id="ARBA00022801"/>
    </source>
</evidence>
<dbReference type="EMBL" id="CP006644">
    <property type="protein sequence ID" value="AHE55805.1"/>
    <property type="molecule type" value="Genomic_DNA"/>
</dbReference>
<proteinExistence type="predicted"/>
<evidence type="ECO:0000259" key="3">
    <source>
        <dbReference type="Pfam" id="PF01156"/>
    </source>
</evidence>
<dbReference type="CDD" id="cd02650">
    <property type="entry name" value="nuc_hydro_CaPnhB"/>
    <property type="match status" value="1"/>
</dbReference>
<dbReference type="PANTHER" id="PTHR12304">
    <property type="entry name" value="INOSINE-URIDINE PREFERRING NUCLEOSIDE HYDROLASE"/>
    <property type="match status" value="1"/>
</dbReference>
<protein>
    <recommendedName>
        <fullName evidence="3">Inosine/uridine-preferring nucleoside hydrolase domain-containing protein</fullName>
    </recommendedName>
</protein>
<reference evidence="4 5" key="1">
    <citation type="submission" date="2013-07" db="EMBL/GenBank/DDBJ databases">
        <title>Completed genome of Sphingomonas sanxanigenens NX02.</title>
        <authorList>
            <person name="Ma T."/>
            <person name="Huang H."/>
            <person name="Wu M."/>
            <person name="Li X."/>
            <person name="Li G."/>
        </authorList>
    </citation>
    <scope>NUCLEOTIDE SEQUENCE [LARGE SCALE GENOMIC DNA]</scope>
    <source>
        <strain evidence="4 5">NX02</strain>
    </source>
</reference>
<gene>
    <name evidence="4" type="ORF">NX02_20820</name>
</gene>
<dbReference type="PANTHER" id="PTHR12304:SF4">
    <property type="entry name" value="URIDINE NUCLEOSIDASE"/>
    <property type="match status" value="1"/>
</dbReference>
<dbReference type="GO" id="GO:0008477">
    <property type="term" value="F:purine nucleosidase activity"/>
    <property type="evidence" value="ECO:0007669"/>
    <property type="project" value="TreeGrafter"/>
</dbReference>
<evidence type="ECO:0000313" key="4">
    <source>
        <dbReference type="EMBL" id="AHE55805.1"/>
    </source>
</evidence>
<dbReference type="Pfam" id="PF01156">
    <property type="entry name" value="IU_nuc_hydro"/>
    <property type="match status" value="1"/>
</dbReference>
<dbReference type="InterPro" id="IPR023186">
    <property type="entry name" value="IUNH"/>
</dbReference>
<dbReference type="eggNOG" id="COG1957">
    <property type="taxonomic scope" value="Bacteria"/>
</dbReference>
<organism evidence="4 5">
    <name type="scientific">Sphingomonas sanxanigenens DSM 19645 = NX02</name>
    <dbReference type="NCBI Taxonomy" id="1123269"/>
    <lineage>
        <taxon>Bacteria</taxon>
        <taxon>Pseudomonadati</taxon>
        <taxon>Pseudomonadota</taxon>
        <taxon>Alphaproteobacteria</taxon>
        <taxon>Sphingomonadales</taxon>
        <taxon>Sphingomonadaceae</taxon>
        <taxon>Sphingomonas</taxon>
    </lineage>
</organism>
<keyword evidence="1" id="KW-0378">Hydrolase</keyword>
<sequence length="331" mass="34653">MPRGLWRGGGVMTKLIFDTDPGIDDAMALLLIDASPTLDLAGITTVFGNADVDITTRNAHYLCDRFGIAAPVRRGAEAPIASPRRPSPAHVHGENGLGDVDLAGFAAPAPDGEDAADFIIRMARAHPGEISLVAVAPLTNLALALQRAPDLPDLVAEVVLMGGAFGHGPRRGNVSPVAEANIANDPEAADLVFTAGWPVTAVGLDVTMQCVLHDASAARLAAQGGDAGAFLHAISRGYADMYRRHDGFDGCAMHDAAAVLRLSDPDLFETVSGPIRVATEGIARGQTIQRPRDQSFPPGAWDGFPAQRVCSAVAPGAVERIFLDRLLARAR</sequence>
<dbReference type="STRING" id="1123269.NX02_20820"/>
<feature type="domain" description="Inosine/uridine-preferring nucleoside hydrolase" evidence="3">
    <location>
        <begin position="15"/>
        <end position="314"/>
    </location>
</feature>
<keyword evidence="2" id="KW-0326">Glycosidase</keyword>